<dbReference type="eggNOG" id="KOG4197">
    <property type="taxonomic scope" value="Eukaryota"/>
</dbReference>
<dbReference type="Pfam" id="PF13041">
    <property type="entry name" value="PPR_2"/>
    <property type="match status" value="1"/>
</dbReference>
<reference evidence="2 3" key="1">
    <citation type="submission" date="2013-10" db="EMBL/GenBank/DDBJ databases">
        <authorList>
            <consortium name="International Citrus Genome Consortium"/>
            <person name="Jenkins J."/>
            <person name="Schmutz J."/>
            <person name="Prochnik S."/>
            <person name="Rokhsar D."/>
            <person name="Gmitter F."/>
            <person name="Ollitrault P."/>
            <person name="Machado M."/>
            <person name="Talon M."/>
            <person name="Wincker P."/>
            <person name="Jaillon O."/>
            <person name="Morgante M."/>
        </authorList>
    </citation>
    <scope>NUCLEOTIDE SEQUENCE</scope>
    <source>
        <strain evidence="3">cv. Clemenules</strain>
    </source>
</reference>
<sequence>MPVTSCGSTRNIRGGTQYQCLAVRSGFVANVYVGSSLISFCGKCGENIDVYKMFEKMPVRNVVSWTAIIAAFAQEWEVDMFLHLYCMMRNSVLEPNDFTFTSVLSACTVTGALGRGRSAHCQTIRMGFFSTK</sequence>
<organism evidence="2 3">
    <name type="scientific">Citrus clementina</name>
    <name type="common">Clementine</name>
    <name type="synonym">Citrus deliciosa x Citrus sinensis</name>
    <dbReference type="NCBI Taxonomy" id="85681"/>
    <lineage>
        <taxon>Eukaryota</taxon>
        <taxon>Viridiplantae</taxon>
        <taxon>Streptophyta</taxon>
        <taxon>Embryophyta</taxon>
        <taxon>Tracheophyta</taxon>
        <taxon>Spermatophyta</taxon>
        <taxon>Magnoliopsida</taxon>
        <taxon>eudicotyledons</taxon>
        <taxon>Gunneridae</taxon>
        <taxon>Pentapetalae</taxon>
        <taxon>rosids</taxon>
        <taxon>malvids</taxon>
        <taxon>Sapindales</taxon>
        <taxon>Rutaceae</taxon>
        <taxon>Aurantioideae</taxon>
        <taxon>Citrus</taxon>
    </lineage>
</organism>
<dbReference type="PANTHER" id="PTHR47926">
    <property type="entry name" value="PENTATRICOPEPTIDE REPEAT-CONTAINING PROTEIN"/>
    <property type="match status" value="1"/>
</dbReference>
<dbReference type="PANTHER" id="PTHR47926:SF438">
    <property type="entry name" value="PENTATRICOPEPTIDE REPEAT-CONTAINING PROTEIN"/>
    <property type="match status" value="1"/>
</dbReference>
<dbReference type="AlphaFoldDB" id="V4ST99"/>
<dbReference type="Gene3D" id="1.25.40.10">
    <property type="entry name" value="Tetratricopeptide repeat domain"/>
    <property type="match status" value="1"/>
</dbReference>
<dbReference type="InterPro" id="IPR002885">
    <property type="entry name" value="PPR_rpt"/>
</dbReference>
<evidence type="ECO:0008006" key="4">
    <source>
        <dbReference type="Google" id="ProtNLM"/>
    </source>
</evidence>
<dbReference type="OMA" id="YVHVENA"/>
<keyword evidence="3" id="KW-1185">Reference proteome</keyword>
<dbReference type="KEGG" id="cic:CICLE_v10013093mg"/>
<dbReference type="InterPro" id="IPR046960">
    <property type="entry name" value="PPR_At4g14850-like_plant"/>
</dbReference>
<dbReference type="EMBL" id="KI536861">
    <property type="protein sequence ID" value="ESR42195.1"/>
    <property type="molecule type" value="Genomic_DNA"/>
</dbReference>
<accession>V4ST99</accession>
<keyword evidence="1" id="KW-0677">Repeat</keyword>
<gene>
    <name evidence="2" type="ORF">CICLE_v10013093mg</name>
</gene>
<dbReference type="InterPro" id="IPR011990">
    <property type="entry name" value="TPR-like_helical_dom_sf"/>
</dbReference>
<dbReference type="Gramene" id="ESR42195">
    <property type="protein sequence ID" value="ESR42195"/>
    <property type="gene ID" value="CICLE_v10013093mg"/>
</dbReference>
<evidence type="ECO:0000313" key="2">
    <source>
        <dbReference type="EMBL" id="ESR42195.1"/>
    </source>
</evidence>
<proteinExistence type="predicted"/>
<name>V4ST99_CITCL</name>
<dbReference type="InParanoid" id="V4ST99"/>
<evidence type="ECO:0000256" key="1">
    <source>
        <dbReference type="ARBA" id="ARBA00022737"/>
    </source>
</evidence>
<dbReference type="Proteomes" id="UP000030687">
    <property type="component" value="Unassembled WGS sequence"/>
</dbReference>
<dbReference type="GO" id="GO:0009451">
    <property type="term" value="P:RNA modification"/>
    <property type="evidence" value="ECO:0007669"/>
    <property type="project" value="InterPro"/>
</dbReference>
<evidence type="ECO:0000313" key="3">
    <source>
        <dbReference type="Proteomes" id="UP000030687"/>
    </source>
</evidence>
<dbReference type="GO" id="GO:0003723">
    <property type="term" value="F:RNA binding"/>
    <property type="evidence" value="ECO:0007669"/>
    <property type="project" value="InterPro"/>
</dbReference>
<protein>
    <recommendedName>
        <fullName evidence="4">Pentatricopeptide repeat-containing protein</fullName>
    </recommendedName>
</protein>